<gene>
    <name evidence="1" type="ORF">F5050DRAFT_1808233</name>
</gene>
<protein>
    <submittedName>
        <fullName evidence="1">Uncharacterized protein</fullName>
    </submittedName>
</protein>
<reference evidence="1" key="1">
    <citation type="submission" date="2022-08" db="EMBL/GenBank/DDBJ databases">
        <authorList>
            <consortium name="DOE Joint Genome Institute"/>
            <person name="Min B."/>
            <person name="Riley R."/>
            <person name="Sierra-Patev S."/>
            <person name="Naranjo-Ortiz M."/>
            <person name="Looney B."/>
            <person name="Konkel Z."/>
            <person name="Slot J.C."/>
            <person name="Sakamoto Y."/>
            <person name="Steenwyk J.L."/>
            <person name="Rokas A."/>
            <person name="Carro J."/>
            <person name="Camarero S."/>
            <person name="Ferreira P."/>
            <person name="Molpeceres G."/>
            <person name="Ruiz-Duenas F.J."/>
            <person name="Serrano A."/>
            <person name="Henrissat B."/>
            <person name="Drula E."/>
            <person name="Hughes K.W."/>
            <person name="Mata J.L."/>
            <person name="Ishikawa N.K."/>
            <person name="Vargas-Isla R."/>
            <person name="Ushijima S."/>
            <person name="Smith C.A."/>
            <person name="Ahrendt S."/>
            <person name="Andreopoulos W."/>
            <person name="He G."/>
            <person name="Labutti K."/>
            <person name="Lipzen A."/>
            <person name="Ng V."/>
            <person name="Sandor L."/>
            <person name="Barry K."/>
            <person name="Martinez A.T."/>
            <person name="Xiao Y."/>
            <person name="Gibbons J.G."/>
            <person name="Terashima K."/>
            <person name="Hibbett D.S."/>
            <person name="Grigoriev I.V."/>
        </authorList>
    </citation>
    <scope>NUCLEOTIDE SEQUENCE</scope>
    <source>
        <strain evidence="1">TFB10827</strain>
    </source>
</reference>
<proteinExistence type="predicted"/>
<name>A0ABQ8QBS1_9AGAR</name>
<keyword evidence="2" id="KW-1185">Reference proteome</keyword>
<evidence type="ECO:0000313" key="1">
    <source>
        <dbReference type="EMBL" id="KAJ3995890.1"/>
    </source>
</evidence>
<evidence type="ECO:0000313" key="2">
    <source>
        <dbReference type="Proteomes" id="UP001163828"/>
    </source>
</evidence>
<organism evidence="1 2">
    <name type="scientific">Lentinula boryana</name>
    <dbReference type="NCBI Taxonomy" id="40481"/>
    <lineage>
        <taxon>Eukaryota</taxon>
        <taxon>Fungi</taxon>
        <taxon>Dikarya</taxon>
        <taxon>Basidiomycota</taxon>
        <taxon>Agaricomycotina</taxon>
        <taxon>Agaricomycetes</taxon>
        <taxon>Agaricomycetidae</taxon>
        <taxon>Agaricales</taxon>
        <taxon>Marasmiineae</taxon>
        <taxon>Omphalotaceae</taxon>
        <taxon>Lentinula</taxon>
    </lineage>
</organism>
<comment type="caution">
    <text evidence="1">The sequence shown here is derived from an EMBL/GenBank/DDBJ whole genome shotgun (WGS) entry which is preliminary data.</text>
</comment>
<accession>A0ABQ8QBS1</accession>
<dbReference type="EMBL" id="MU790634">
    <property type="protein sequence ID" value="KAJ3995890.1"/>
    <property type="molecule type" value="Genomic_DNA"/>
</dbReference>
<dbReference type="Proteomes" id="UP001163828">
    <property type="component" value="Unassembled WGS sequence"/>
</dbReference>
<sequence>MLLGLGASFHRWRCCFVRRLMTGLNPAWRTALAHIVLGGSWLEGVNANGIRRIEDKPKGYLASLEGLVGPDGGGYLDEANLHCVLYEF</sequence>